<dbReference type="EMBL" id="CP144090">
    <property type="protein sequence ID" value="WWD09300.1"/>
    <property type="molecule type" value="Genomic_DNA"/>
</dbReference>
<dbReference type="AlphaFoldDB" id="A0AAX4KUN2"/>
<feature type="compositionally biased region" description="Basic and acidic residues" evidence="1">
    <location>
        <begin position="19"/>
        <end position="32"/>
    </location>
</feature>
<feature type="compositionally biased region" description="Polar residues" evidence="1">
    <location>
        <begin position="107"/>
        <end position="160"/>
    </location>
</feature>
<dbReference type="Proteomes" id="UP001358614">
    <property type="component" value="Chromosome 2"/>
</dbReference>
<organism evidence="2 3">
    <name type="scientific">Kwoniella europaea PYCC6329</name>
    <dbReference type="NCBI Taxonomy" id="1423913"/>
    <lineage>
        <taxon>Eukaryota</taxon>
        <taxon>Fungi</taxon>
        <taxon>Dikarya</taxon>
        <taxon>Basidiomycota</taxon>
        <taxon>Agaricomycotina</taxon>
        <taxon>Tremellomycetes</taxon>
        <taxon>Tremellales</taxon>
        <taxon>Cryptococcaceae</taxon>
        <taxon>Kwoniella</taxon>
    </lineage>
</organism>
<dbReference type="KEGG" id="ker:91106224"/>
<accession>A0AAX4KUN2</accession>
<feature type="region of interest" description="Disordered" evidence="1">
    <location>
        <begin position="101"/>
        <end position="186"/>
    </location>
</feature>
<sequence>MQHDKPIFAPPSVVTQGKSTDHEAGSEGRTNLEEQDSVLNELLSMEVTRRRELLAPPVSSFGTSGSEGSEDQYYTLVDPYDPTKTFEMSTEQYRQIMSRFTAERAQRSNPGSRTVSRNPSEAQVTQVTDKGTTPTSSRDLSRAVAQTTNPAISSDGSNHMGSHERKRRDDDFFSHGSVFSRNAPSE</sequence>
<protein>
    <submittedName>
        <fullName evidence="2">Uncharacterized protein</fullName>
    </submittedName>
</protein>
<keyword evidence="3" id="KW-1185">Reference proteome</keyword>
<feature type="compositionally biased region" description="Basic and acidic residues" evidence="1">
    <location>
        <begin position="161"/>
        <end position="173"/>
    </location>
</feature>
<dbReference type="GeneID" id="91106224"/>
<name>A0AAX4KUN2_9TREE</name>
<dbReference type="RefSeq" id="XP_066087267.1">
    <property type="nucleotide sequence ID" value="XM_066231170.1"/>
</dbReference>
<reference evidence="2 3" key="1">
    <citation type="submission" date="2024-01" db="EMBL/GenBank/DDBJ databases">
        <title>Comparative genomics of Cryptococcus and Kwoniella reveals pathogenesis evolution and contrasting modes of karyotype evolution via chromosome fusion or intercentromeric recombination.</title>
        <authorList>
            <person name="Coelho M.A."/>
            <person name="David-Palma M."/>
            <person name="Shea T."/>
            <person name="Bowers K."/>
            <person name="McGinley-Smith S."/>
            <person name="Mohammad A.W."/>
            <person name="Gnirke A."/>
            <person name="Yurkov A.M."/>
            <person name="Nowrousian M."/>
            <person name="Sun S."/>
            <person name="Cuomo C.A."/>
            <person name="Heitman J."/>
        </authorList>
    </citation>
    <scope>NUCLEOTIDE SEQUENCE [LARGE SCALE GENOMIC DNA]</scope>
    <source>
        <strain evidence="2 3">PYCC6329</strain>
    </source>
</reference>
<gene>
    <name evidence="2" type="ORF">V865_007423</name>
</gene>
<feature type="region of interest" description="Disordered" evidence="1">
    <location>
        <begin position="1"/>
        <end position="35"/>
    </location>
</feature>
<feature type="region of interest" description="Disordered" evidence="1">
    <location>
        <begin position="57"/>
        <end position="76"/>
    </location>
</feature>
<feature type="compositionally biased region" description="Polar residues" evidence="1">
    <location>
        <begin position="177"/>
        <end position="186"/>
    </location>
</feature>
<proteinExistence type="predicted"/>
<evidence type="ECO:0000313" key="3">
    <source>
        <dbReference type="Proteomes" id="UP001358614"/>
    </source>
</evidence>
<evidence type="ECO:0000313" key="2">
    <source>
        <dbReference type="EMBL" id="WWD09300.1"/>
    </source>
</evidence>
<evidence type="ECO:0000256" key="1">
    <source>
        <dbReference type="SAM" id="MobiDB-lite"/>
    </source>
</evidence>